<accession>A0A2S9H444</accession>
<proteinExistence type="inferred from homology"/>
<evidence type="ECO:0000313" key="6">
    <source>
        <dbReference type="Proteomes" id="UP000237839"/>
    </source>
</evidence>
<sequence>MIKIRTLELSDAENLLSFEFENRAWFEQHIAPRPDSWFSKEGVLAHIRSYLKAQQQGTFHACVVLDETEQKIIARANLRDIDQDAGTAEIGYRIAQALTGKGLASAATKHLMKLAYSEWQLKQLSGFVSLANPASARVLEKNGFNNVGPGERVAVLKHGTFACDEYRHLRVD</sequence>
<dbReference type="InterPro" id="IPR016181">
    <property type="entry name" value="Acyl_CoA_acyltransferase"/>
</dbReference>
<comment type="similarity">
    <text evidence="3">Belongs to the acetyltransferase family. RimJ subfamily.</text>
</comment>
<organism evidence="5 6">
    <name type="scientific">Solimicrobium silvestre</name>
    <dbReference type="NCBI Taxonomy" id="2099400"/>
    <lineage>
        <taxon>Bacteria</taxon>
        <taxon>Pseudomonadati</taxon>
        <taxon>Pseudomonadota</taxon>
        <taxon>Betaproteobacteria</taxon>
        <taxon>Burkholderiales</taxon>
        <taxon>Oxalobacteraceae</taxon>
        <taxon>Solimicrobium</taxon>
    </lineage>
</organism>
<dbReference type="Proteomes" id="UP000237839">
    <property type="component" value="Unassembled WGS sequence"/>
</dbReference>
<dbReference type="GO" id="GO:0005737">
    <property type="term" value="C:cytoplasm"/>
    <property type="evidence" value="ECO:0007669"/>
    <property type="project" value="TreeGrafter"/>
</dbReference>
<keyword evidence="5" id="KW-0689">Ribosomal protein</keyword>
<dbReference type="InterPro" id="IPR051531">
    <property type="entry name" value="N-acetyltransferase"/>
</dbReference>
<dbReference type="SUPFAM" id="SSF55729">
    <property type="entry name" value="Acyl-CoA N-acyltransferases (Nat)"/>
    <property type="match status" value="1"/>
</dbReference>
<evidence type="ECO:0000256" key="2">
    <source>
        <dbReference type="ARBA" id="ARBA00023315"/>
    </source>
</evidence>
<evidence type="ECO:0000256" key="1">
    <source>
        <dbReference type="ARBA" id="ARBA00022679"/>
    </source>
</evidence>
<keyword evidence="6" id="KW-1185">Reference proteome</keyword>
<gene>
    <name evidence="5" type="ORF">S2091_0757</name>
</gene>
<evidence type="ECO:0000313" key="5">
    <source>
        <dbReference type="EMBL" id="PRC94754.1"/>
    </source>
</evidence>
<dbReference type="RefSeq" id="WP_105530454.1">
    <property type="nucleotide sequence ID" value="NZ_PUGF01000002.1"/>
</dbReference>
<dbReference type="EMBL" id="PUGF01000002">
    <property type="protein sequence ID" value="PRC94754.1"/>
    <property type="molecule type" value="Genomic_DNA"/>
</dbReference>
<dbReference type="Gene3D" id="3.40.630.30">
    <property type="match status" value="1"/>
</dbReference>
<dbReference type="PANTHER" id="PTHR43792">
    <property type="entry name" value="GNAT FAMILY, PUTATIVE (AFU_ORTHOLOGUE AFUA_3G00765)-RELATED-RELATED"/>
    <property type="match status" value="1"/>
</dbReference>
<reference evidence="5 6" key="1">
    <citation type="submission" date="2018-02" db="EMBL/GenBank/DDBJ databases">
        <title>Solimicrobium silvestre gen. nov., sp. nov., isolated from alpine forest soil.</title>
        <authorList>
            <person name="Margesin R."/>
            <person name="Albuquerque L."/>
            <person name="Zhang D.-C."/>
            <person name="Froufe H.J.C."/>
            <person name="Severino R."/>
            <person name="Roxo I."/>
            <person name="Egas C."/>
            <person name="Da Costa M.S."/>
        </authorList>
    </citation>
    <scope>NUCLEOTIDE SEQUENCE [LARGE SCALE GENOMIC DNA]</scope>
    <source>
        <strain evidence="5 6">S20-91</strain>
    </source>
</reference>
<keyword evidence="2" id="KW-0012">Acyltransferase</keyword>
<evidence type="ECO:0000256" key="3">
    <source>
        <dbReference type="ARBA" id="ARBA00038502"/>
    </source>
</evidence>
<dbReference type="GO" id="GO:0005840">
    <property type="term" value="C:ribosome"/>
    <property type="evidence" value="ECO:0007669"/>
    <property type="project" value="UniProtKB-KW"/>
</dbReference>
<dbReference type="AlphaFoldDB" id="A0A2S9H444"/>
<feature type="domain" description="N-acetyltransferase" evidence="4">
    <location>
        <begin position="2"/>
        <end position="170"/>
    </location>
</feature>
<dbReference type="PROSITE" id="PS51186">
    <property type="entry name" value="GNAT"/>
    <property type="match status" value="1"/>
</dbReference>
<protein>
    <submittedName>
        <fullName evidence="5">Acetyltransferases including N-acetylases of ribosomal protein</fullName>
    </submittedName>
</protein>
<dbReference type="GO" id="GO:0008999">
    <property type="term" value="F:protein-N-terminal-alanine acetyltransferase activity"/>
    <property type="evidence" value="ECO:0007669"/>
    <property type="project" value="TreeGrafter"/>
</dbReference>
<evidence type="ECO:0000259" key="4">
    <source>
        <dbReference type="PROSITE" id="PS51186"/>
    </source>
</evidence>
<keyword evidence="5" id="KW-0687">Ribonucleoprotein</keyword>
<dbReference type="Pfam" id="PF13302">
    <property type="entry name" value="Acetyltransf_3"/>
    <property type="match status" value="1"/>
</dbReference>
<comment type="caution">
    <text evidence="5">The sequence shown here is derived from an EMBL/GenBank/DDBJ whole genome shotgun (WGS) entry which is preliminary data.</text>
</comment>
<keyword evidence="1 5" id="KW-0808">Transferase</keyword>
<dbReference type="PANTHER" id="PTHR43792:SF8">
    <property type="entry name" value="[RIBOSOMAL PROTEIN US5]-ALANINE N-ACETYLTRANSFERASE"/>
    <property type="match status" value="1"/>
</dbReference>
<name>A0A2S9H444_9BURK</name>
<dbReference type="OrthoDB" id="9801656at2"/>
<dbReference type="InterPro" id="IPR000182">
    <property type="entry name" value="GNAT_dom"/>
</dbReference>